<keyword evidence="2" id="KW-1185">Reference proteome</keyword>
<protein>
    <submittedName>
        <fullName evidence="1">Uncharacterized protein</fullName>
    </submittedName>
</protein>
<name>B7J597_ACIF2</name>
<dbReference type="Proteomes" id="UP000001362">
    <property type="component" value="Chromosome"/>
</dbReference>
<dbReference type="HOGENOM" id="CLU_2340431_0_0_6"/>
<dbReference type="KEGG" id="afr:AFE_0579"/>
<evidence type="ECO:0000313" key="2">
    <source>
        <dbReference type="Proteomes" id="UP000001362"/>
    </source>
</evidence>
<proteinExistence type="predicted"/>
<gene>
    <name evidence="1" type="ordered locus">AFE_0579</name>
</gene>
<dbReference type="STRING" id="243159.AFE_0579"/>
<reference evidence="1 2" key="1">
    <citation type="journal article" date="2008" name="BMC Genomics">
        <title>Acidithiobacillus ferrooxidans metabolism: from genome sequence to industrial applications.</title>
        <authorList>
            <person name="Valdes J."/>
            <person name="Pedroso I."/>
            <person name="Quatrini R."/>
            <person name="Dodson R.J."/>
            <person name="Tettelin H."/>
            <person name="Blake R.II."/>
            <person name="Eisen J.A."/>
            <person name="Holmes D.S."/>
        </authorList>
    </citation>
    <scope>NUCLEOTIDE SEQUENCE [LARGE SCALE GENOMIC DNA]</scope>
    <source>
        <strain evidence="2">ATCC 23270 / DSM 14882 / CIP 104768 / NCIMB 8455</strain>
    </source>
</reference>
<dbReference type="PaxDb" id="243159-AFE_0579"/>
<dbReference type="EMBL" id="CP001219">
    <property type="protein sequence ID" value="ACK79796.1"/>
    <property type="molecule type" value="Genomic_DNA"/>
</dbReference>
<dbReference type="AlphaFoldDB" id="B7J597"/>
<evidence type="ECO:0000313" key="1">
    <source>
        <dbReference type="EMBL" id="ACK79796.1"/>
    </source>
</evidence>
<accession>B7J597</accession>
<sequence>MPASGSWAICKKWLTRVHETAMGEIPVARSKDWLARRALPLCWFAQKPVGAQHGRENLDFPIDLFHSLGWRESQCMLEALGGWLPTSLHRRLPGGKP</sequence>
<organism evidence="1 2">
    <name type="scientific">Acidithiobacillus ferrooxidans (strain ATCC 23270 / DSM 14882 / CIP 104768 / NCIMB 8455)</name>
    <name type="common">Ferrobacillus ferrooxidans (strain ATCC 23270)</name>
    <dbReference type="NCBI Taxonomy" id="243159"/>
    <lineage>
        <taxon>Bacteria</taxon>
        <taxon>Pseudomonadati</taxon>
        <taxon>Pseudomonadota</taxon>
        <taxon>Acidithiobacillia</taxon>
        <taxon>Acidithiobacillales</taxon>
        <taxon>Acidithiobacillaceae</taxon>
        <taxon>Acidithiobacillus</taxon>
    </lineage>
</organism>